<evidence type="ECO:0000313" key="4">
    <source>
        <dbReference type="Proteomes" id="UP000187404"/>
    </source>
</evidence>
<keyword evidence="3" id="KW-0418">Kinase</keyword>
<dbReference type="InterPro" id="IPR043519">
    <property type="entry name" value="NT_sf"/>
</dbReference>
<keyword evidence="4" id="KW-1185">Reference proteome</keyword>
<organism evidence="3 4">
    <name type="scientific">Hornefia porci</name>
    <dbReference type="NCBI Taxonomy" id="2652292"/>
    <lineage>
        <taxon>Bacteria</taxon>
        <taxon>Bacillati</taxon>
        <taxon>Bacillota</taxon>
        <taxon>Clostridia</taxon>
        <taxon>Peptostreptococcales</taxon>
        <taxon>Anaerovoracaceae</taxon>
        <taxon>Hornefia</taxon>
    </lineage>
</organism>
<dbReference type="PANTHER" id="PTHR47837:SF1">
    <property type="entry name" value="GTP PYROPHOSPHOKINASE YJBM"/>
    <property type="match status" value="1"/>
</dbReference>
<feature type="domain" description="RelA/SpoT" evidence="2">
    <location>
        <begin position="33"/>
        <end position="146"/>
    </location>
</feature>
<sequence length="186" mass="22155">MNSIYGEHLPEMNAIADEISRMLENGNYEHIRRRIKSEESMRNKCRLNHLPENERSALEEIHDAIGFRIICHFIDEVYDYATMIRNTFTVTAEKDYIRNCKPNGYRSYHMIVRYKGYYVEFQLRTIAMDTWASLEHEIKYKKKLSNPELIGAELKRCADELASCDISMQVLRKKIQRERQETPEKL</sequence>
<reference evidence="3 4" key="1">
    <citation type="journal article" date="2016" name="Appl. Environ. Microbiol.">
        <title>Function and Phylogeny of Bacterial Butyryl Coenzyme A:Acetate Transferases and Their Diversity in the Proximal Colon of Swine.</title>
        <authorList>
            <person name="Trachsel J."/>
            <person name="Bayles D.O."/>
            <person name="Looft T."/>
            <person name="Levine U.Y."/>
            <person name="Allen H.K."/>
        </authorList>
    </citation>
    <scope>NUCLEOTIDE SEQUENCE [LARGE SCALE GENOMIC DNA]</scope>
    <source>
        <strain evidence="3 4">68-3-10</strain>
    </source>
</reference>
<dbReference type="Gene3D" id="1.10.287.860">
    <property type="entry name" value="Nucleotidyltransferase"/>
    <property type="match status" value="1"/>
</dbReference>
<protein>
    <submittedName>
        <fullName evidence="3">GTP pyrophosphokinase</fullName>
    </submittedName>
</protein>
<dbReference type="AlphaFoldDB" id="A0A1Q9JFF8"/>
<dbReference type="GO" id="GO:0015970">
    <property type="term" value="P:guanosine tetraphosphate biosynthetic process"/>
    <property type="evidence" value="ECO:0007669"/>
    <property type="project" value="UniProtKB-UniPathway"/>
</dbReference>
<dbReference type="EMBL" id="MJIE01000001">
    <property type="protein sequence ID" value="OLR54864.1"/>
    <property type="molecule type" value="Genomic_DNA"/>
</dbReference>
<comment type="pathway">
    <text evidence="1">Purine metabolism; ppGpp biosynthesis; ppGpp from GTP: step 1/2.</text>
</comment>
<dbReference type="Pfam" id="PF04607">
    <property type="entry name" value="RelA_SpoT"/>
    <property type="match status" value="1"/>
</dbReference>
<name>A0A1Q9JFF8_9FIRM</name>
<evidence type="ECO:0000313" key="3">
    <source>
        <dbReference type="EMBL" id="OLR54864.1"/>
    </source>
</evidence>
<dbReference type="STRING" id="1261640.BHK98_01465"/>
<dbReference type="SMART" id="SM00954">
    <property type="entry name" value="RelA_SpoT"/>
    <property type="match status" value="1"/>
</dbReference>
<dbReference type="InterPro" id="IPR007685">
    <property type="entry name" value="RelA_SpoT"/>
</dbReference>
<dbReference type="Proteomes" id="UP000187404">
    <property type="component" value="Unassembled WGS sequence"/>
</dbReference>
<dbReference type="PANTHER" id="PTHR47837">
    <property type="entry name" value="GTP PYROPHOSPHOKINASE YJBM"/>
    <property type="match status" value="1"/>
</dbReference>
<dbReference type="SUPFAM" id="SSF81301">
    <property type="entry name" value="Nucleotidyltransferase"/>
    <property type="match status" value="1"/>
</dbReference>
<dbReference type="GO" id="GO:0016301">
    <property type="term" value="F:kinase activity"/>
    <property type="evidence" value="ECO:0007669"/>
    <property type="project" value="UniProtKB-KW"/>
</dbReference>
<dbReference type="CDD" id="cd05399">
    <property type="entry name" value="NT_Rel-Spo_like"/>
    <property type="match status" value="1"/>
</dbReference>
<keyword evidence="3" id="KW-0808">Transferase</keyword>
<accession>A0A1Q9JFF8</accession>
<dbReference type="Gene3D" id="3.30.460.10">
    <property type="entry name" value="Beta Polymerase, domain 2"/>
    <property type="match status" value="1"/>
</dbReference>
<evidence type="ECO:0000256" key="1">
    <source>
        <dbReference type="ARBA" id="ARBA00004976"/>
    </source>
</evidence>
<dbReference type="InterPro" id="IPR052366">
    <property type="entry name" value="GTP_Pyrophosphokinase"/>
</dbReference>
<comment type="caution">
    <text evidence="3">The sequence shown here is derived from an EMBL/GenBank/DDBJ whole genome shotgun (WGS) entry which is preliminary data.</text>
</comment>
<dbReference type="UniPathway" id="UPA00908">
    <property type="reaction ID" value="UER00884"/>
</dbReference>
<evidence type="ECO:0000259" key="2">
    <source>
        <dbReference type="SMART" id="SM00954"/>
    </source>
</evidence>
<dbReference type="OrthoDB" id="9789634at2"/>
<gene>
    <name evidence="3" type="ORF">BHK98_01465</name>
</gene>
<proteinExistence type="predicted"/>